<gene>
    <name evidence="2" type="ORF">S01H1_32305</name>
</gene>
<name>X0U9F3_9ZZZZ</name>
<proteinExistence type="predicted"/>
<sequence length="92" mass="10999">MGRTLPSYRRMLEKERTIWQTHYANRLREPYRTSFTDLWLYAFQLADAASANTRPIVFDNVIMSMVIGQHAEIQKLKDELDKLRRKLIQITK</sequence>
<accession>X0U9F3</accession>
<dbReference type="AlphaFoldDB" id="X0U9F3"/>
<feature type="domain" description="DUF8156" evidence="1">
    <location>
        <begin position="1"/>
        <end position="87"/>
    </location>
</feature>
<comment type="caution">
    <text evidence="2">The sequence shown here is derived from an EMBL/GenBank/DDBJ whole genome shotgun (WGS) entry which is preliminary data.</text>
</comment>
<evidence type="ECO:0000313" key="2">
    <source>
        <dbReference type="EMBL" id="GAF96967.1"/>
    </source>
</evidence>
<organism evidence="2">
    <name type="scientific">marine sediment metagenome</name>
    <dbReference type="NCBI Taxonomy" id="412755"/>
    <lineage>
        <taxon>unclassified sequences</taxon>
        <taxon>metagenomes</taxon>
        <taxon>ecological metagenomes</taxon>
    </lineage>
</organism>
<protein>
    <recommendedName>
        <fullName evidence="1">DUF8156 domain-containing protein</fullName>
    </recommendedName>
</protein>
<dbReference type="Pfam" id="PF26485">
    <property type="entry name" value="DUF8156"/>
    <property type="match status" value="1"/>
</dbReference>
<reference evidence="2" key="1">
    <citation type="journal article" date="2014" name="Front. Microbiol.">
        <title>High frequency of phylogenetically diverse reductive dehalogenase-homologous genes in deep subseafloor sedimentary metagenomes.</title>
        <authorList>
            <person name="Kawai M."/>
            <person name="Futagami T."/>
            <person name="Toyoda A."/>
            <person name="Takaki Y."/>
            <person name="Nishi S."/>
            <person name="Hori S."/>
            <person name="Arai W."/>
            <person name="Tsubouchi T."/>
            <person name="Morono Y."/>
            <person name="Uchiyama I."/>
            <person name="Ito T."/>
            <person name="Fujiyama A."/>
            <person name="Inagaki F."/>
            <person name="Takami H."/>
        </authorList>
    </citation>
    <scope>NUCLEOTIDE SEQUENCE</scope>
    <source>
        <strain evidence="2">Expedition CK06-06</strain>
    </source>
</reference>
<dbReference type="EMBL" id="BARS01019991">
    <property type="protein sequence ID" value="GAF96967.1"/>
    <property type="molecule type" value="Genomic_DNA"/>
</dbReference>
<evidence type="ECO:0000259" key="1">
    <source>
        <dbReference type="Pfam" id="PF26485"/>
    </source>
</evidence>
<dbReference type="InterPro" id="IPR058469">
    <property type="entry name" value="DUF8156"/>
</dbReference>